<keyword evidence="2" id="KW-1003">Cell membrane</keyword>
<feature type="domain" description="ABC3 transporter permease C-terminal" evidence="7">
    <location>
        <begin position="367"/>
        <end position="480"/>
    </location>
</feature>
<dbReference type="InterPro" id="IPR003838">
    <property type="entry name" value="ABC3_permease_C"/>
</dbReference>
<dbReference type="Proteomes" id="UP000075606">
    <property type="component" value="Unassembled WGS sequence"/>
</dbReference>
<feature type="transmembrane region" description="Helical" evidence="6">
    <location>
        <begin position="455"/>
        <end position="477"/>
    </location>
</feature>
<dbReference type="GO" id="GO:0022857">
    <property type="term" value="F:transmembrane transporter activity"/>
    <property type="evidence" value="ECO:0007669"/>
    <property type="project" value="TreeGrafter"/>
</dbReference>
<dbReference type="EMBL" id="LRPC01000028">
    <property type="protein sequence ID" value="KYG73352.1"/>
    <property type="molecule type" value="Genomic_DNA"/>
</dbReference>
<evidence type="ECO:0000256" key="4">
    <source>
        <dbReference type="ARBA" id="ARBA00022989"/>
    </source>
</evidence>
<feature type="transmembrane region" description="Helical" evidence="6">
    <location>
        <begin position="498"/>
        <end position="521"/>
    </location>
</feature>
<keyword evidence="4 6" id="KW-1133">Transmembrane helix</keyword>
<dbReference type="PANTHER" id="PTHR30572:SF18">
    <property type="entry name" value="ABC-TYPE MACROLIDE FAMILY EXPORT SYSTEM PERMEASE COMPONENT 2"/>
    <property type="match status" value="1"/>
</dbReference>
<gene>
    <name evidence="9" type="ORF">AWW68_11640</name>
</gene>
<feature type="domain" description="ABC3 transporter permease C-terminal" evidence="7">
    <location>
        <begin position="773"/>
        <end position="886"/>
    </location>
</feature>
<name>A0A150X431_9BACT</name>
<evidence type="ECO:0000259" key="7">
    <source>
        <dbReference type="Pfam" id="PF02687"/>
    </source>
</evidence>
<dbReference type="NCBIfam" id="NF038404">
    <property type="entry name" value="perm_prefix_2"/>
    <property type="match status" value="1"/>
</dbReference>
<feature type="transmembrane region" description="Helical" evidence="6">
    <location>
        <begin position="770"/>
        <end position="796"/>
    </location>
</feature>
<feature type="transmembrane region" description="Helical" evidence="6">
    <location>
        <begin position="852"/>
        <end position="879"/>
    </location>
</feature>
<evidence type="ECO:0008006" key="11">
    <source>
        <dbReference type="Google" id="ProtNLM"/>
    </source>
</evidence>
<comment type="subcellular location">
    <subcellularLocation>
        <location evidence="1">Cell membrane</location>
        <topology evidence="1">Multi-pass membrane protein</topology>
    </subcellularLocation>
</comment>
<dbReference type="OrthoDB" id="5933722at2"/>
<evidence type="ECO:0000256" key="5">
    <source>
        <dbReference type="ARBA" id="ARBA00023136"/>
    </source>
</evidence>
<evidence type="ECO:0000256" key="2">
    <source>
        <dbReference type="ARBA" id="ARBA00022475"/>
    </source>
</evidence>
<organism evidence="9 10">
    <name type="scientific">Roseivirga spongicola</name>
    <dbReference type="NCBI Taxonomy" id="333140"/>
    <lineage>
        <taxon>Bacteria</taxon>
        <taxon>Pseudomonadati</taxon>
        <taxon>Bacteroidota</taxon>
        <taxon>Cytophagia</taxon>
        <taxon>Cytophagales</taxon>
        <taxon>Roseivirgaceae</taxon>
        <taxon>Roseivirga</taxon>
    </lineage>
</organism>
<evidence type="ECO:0000313" key="10">
    <source>
        <dbReference type="Proteomes" id="UP000075606"/>
    </source>
</evidence>
<evidence type="ECO:0000259" key="8">
    <source>
        <dbReference type="Pfam" id="PF12704"/>
    </source>
</evidence>
<dbReference type="Pfam" id="PF02687">
    <property type="entry name" value="FtsX"/>
    <property type="match status" value="2"/>
</dbReference>
<dbReference type="AlphaFoldDB" id="A0A150X431"/>
<evidence type="ECO:0000313" key="9">
    <source>
        <dbReference type="EMBL" id="KYG73352.1"/>
    </source>
</evidence>
<keyword evidence="3 6" id="KW-0812">Transmembrane</keyword>
<feature type="transmembrane region" description="Helical" evidence="6">
    <location>
        <begin position="417"/>
        <end position="435"/>
    </location>
</feature>
<dbReference type="GO" id="GO:0005886">
    <property type="term" value="C:plasma membrane"/>
    <property type="evidence" value="ECO:0007669"/>
    <property type="project" value="UniProtKB-SubCell"/>
</dbReference>
<feature type="transmembrane region" description="Helical" evidence="6">
    <location>
        <begin position="817"/>
        <end position="840"/>
    </location>
</feature>
<protein>
    <recommendedName>
        <fullName evidence="11">ABC3 transporter permease protein domain-containing protein</fullName>
    </recommendedName>
</protein>
<dbReference type="RefSeq" id="WP_068221573.1">
    <property type="nucleotide sequence ID" value="NZ_CP139724.1"/>
</dbReference>
<evidence type="ECO:0000256" key="3">
    <source>
        <dbReference type="ARBA" id="ARBA00022692"/>
    </source>
</evidence>
<keyword evidence="10" id="KW-1185">Reference proteome</keyword>
<dbReference type="Pfam" id="PF12704">
    <property type="entry name" value="MacB_PCD"/>
    <property type="match status" value="2"/>
</dbReference>
<evidence type="ECO:0000256" key="1">
    <source>
        <dbReference type="ARBA" id="ARBA00004651"/>
    </source>
</evidence>
<sequence length="893" mass="100143">MSINRKISPPRLARRFLQLYCKSEFLEEIEGDVFELFERRVEESPAKAKLLFHWDVLRFFRLSNIKQIKKSNSNFIQMTRNNFKIAARVLWKQKTNTVLNVGSIAIGMACFILISLYVKQEVSFDKFHENGDRIYRTWSEEDYGEGQRFFYTSSPLPLAPTLEENIPEVEAITLVDYGNYLVGEGENRLNERIAMVSNNFFDVFSFELIKGNQANALGRNDIVLTESYALKYFGSDEPVGKTLTVQLGSEKVNYNVSAIIPDMPKNTGFQMNMIVSNEDMERFYSARAQQAWFNIGPETFVLLKENTAQDAVESKFPAMINSVLGDDIEEGQYVLGLQPLEDIHLNPDFPASAYPVGNPNYVYVLATIGLLVLIMACINYTTLSTGQSIRRAKEVGIRKVVGAQKGGLIWQYLSESILITACATLVGIGLAYALLPTFNHLAGTQIEIPVDAQSIAVYGLIVLFVGIATGIYPAFVLSNLKLIAIIRGGSSGGRGVGVLRKALIVFQLLLTIFLISGSLVMKQQLNFLQNSDVGYEKEAMVYLNMYPKDGSEGIFRQIDSGFENAEIIKAKLSQYPEVTDLGATMHIFGTPGWTTMGFRDLNDQFRQFHLVLTDPYFISGFGIEMVAGRDFDPNLEIDKRESILINESAAEYFFGTEDPVGKKLPGEEFGKHTIIGVTKDFNFQSLHTQVEPLVISQNSEPITQGISDLTFDSYPIPKVFFKYKGESLLGVQALLENVWAETFPNEELVFDFVDERLKLMYEDEARVNKIAGIATIISVLIASFGLLGLTILVVNTKVKEIGIRKVLGASPMTIMNILVRQFGIQLLLAFVISIPITWYIMNQWLSDFAYRIDVGIVVFLISGLLSFLLMLMVIAYHAIRASRINPVKALRVE</sequence>
<feature type="domain" description="MacB-like periplasmic core" evidence="8">
    <location>
        <begin position="562"/>
        <end position="685"/>
    </location>
</feature>
<dbReference type="InterPro" id="IPR050250">
    <property type="entry name" value="Macrolide_Exporter_MacB"/>
</dbReference>
<comment type="caution">
    <text evidence="9">The sequence shown here is derived from an EMBL/GenBank/DDBJ whole genome shotgun (WGS) entry which is preliminary data.</text>
</comment>
<keyword evidence="5 6" id="KW-0472">Membrane</keyword>
<feature type="transmembrane region" description="Helical" evidence="6">
    <location>
        <begin position="98"/>
        <end position="118"/>
    </location>
</feature>
<dbReference type="STRING" id="333140.AWW68_11640"/>
<reference evidence="9 10" key="1">
    <citation type="submission" date="2016-01" db="EMBL/GenBank/DDBJ databases">
        <title>Genome sequencing of Roseivirga spongicola UST030701-084.</title>
        <authorList>
            <person name="Selvaratnam C."/>
            <person name="Thevarajoo S."/>
            <person name="Goh K.M."/>
            <person name="Ee R."/>
            <person name="Chan K.-G."/>
            <person name="Chong C.S."/>
        </authorList>
    </citation>
    <scope>NUCLEOTIDE SEQUENCE [LARGE SCALE GENOMIC DNA]</scope>
    <source>
        <strain evidence="9 10">UST030701-084</strain>
    </source>
</reference>
<dbReference type="PANTHER" id="PTHR30572">
    <property type="entry name" value="MEMBRANE COMPONENT OF TRANSPORTER-RELATED"/>
    <property type="match status" value="1"/>
</dbReference>
<evidence type="ECO:0000256" key="6">
    <source>
        <dbReference type="SAM" id="Phobius"/>
    </source>
</evidence>
<accession>A0A150X431</accession>
<proteinExistence type="predicted"/>
<feature type="domain" description="MacB-like periplasmic core" evidence="8">
    <location>
        <begin position="97"/>
        <end position="316"/>
    </location>
</feature>
<feature type="transmembrane region" description="Helical" evidence="6">
    <location>
        <begin position="361"/>
        <end position="383"/>
    </location>
</feature>
<dbReference type="InterPro" id="IPR025857">
    <property type="entry name" value="MacB_PCD"/>
</dbReference>
<dbReference type="InterPro" id="IPR047699">
    <property type="entry name" value="Permease_put_prefix"/>
</dbReference>